<dbReference type="Gene3D" id="3.30.360.10">
    <property type="entry name" value="Dihydrodipicolinate Reductase, domain 2"/>
    <property type="match status" value="1"/>
</dbReference>
<keyword evidence="2" id="KW-0560">Oxidoreductase</keyword>
<reference evidence="6" key="1">
    <citation type="journal article" date="2019" name="Int. J. Syst. Evol. Microbiol.">
        <title>The Global Catalogue of Microorganisms (GCM) 10K type strain sequencing project: providing services to taxonomists for standard genome sequencing and annotation.</title>
        <authorList>
            <consortium name="The Broad Institute Genomics Platform"/>
            <consortium name="The Broad Institute Genome Sequencing Center for Infectious Disease"/>
            <person name="Wu L."/>
            <person name="Ma J."/>
        </authorList>
    </citation>
    <scope>NUCLEOTIDE SEQUENCE [LARGE SCALE GENOMIC DNA]</scope>
    <source>
        <strain evidence="6">CCUG 73951</strain>
    </source>
</reference>
<evidence type="ECO:0000313" key="6">
    <source>
        <dbReference type="Proteomes" id="UP001596494"/>
    </source>
</evidence>
<feature type="domain" description="GFO/IDH/MocA-like oxidoreductase" evidence="4">
    <location>
        <begin position="129"/>
        <end position="245"/>
    </location>
</feature>
<evidence type="ECO:0000256" key="1">
    <source>
        <dbReference type="ARBA" id="ARBA00010928"/>
    </source>
</evidence>
<dbReference type="RefSeq" id="WP_289215351.1">
    <property type="nucleotide sequence ID" value="NZ_JAPVRC010000003.1"/>
</dbReference>
<name>A0ABW2JZ03_9BACI</name>
<dbReference type="Pfam" id="PF22725">
    <property type="entry name" value="GFO_IDH_MocA_C3"/>
    <property type="match status" value="1"/>
</dbReference>
<dbReference type="EMBL" id="JBHTBY010000001">
    <property type="protein sequence ID" value="MFC7319549.1"/>
    <property type="molecule type" value="Genomic_DNA"/>
</dbReference>
<dbReference type="Gene3D" id="3.40.50.720">
    <property type="entry name" value="NAD(P)-binding Rossmann-like Domain"/>
    <property type="match status" value="1"/>
</dbReference>
<dbReference type="PANTHER" id="PTHR22604">
    <property type="entry name" value="OXIDOREDUCTASES"/>
    <property type="match status" value="1"/>
</dbReference>
<dbReference type="Pfam" id="PF01408">
    <property type="entry name" value="GFO_IDH_MocA"/>
    <property type="match status" value="1"/>
</dbReference>
<dbReference type="InterPro" id="IPR036291">
    <property type="entry name" value="NAD(P)-bd_dom_sf"/>
</dbReference>
<dbReference type="SUPFAM" id="SSF51735">
    <property type="entry name" value="NAD(P)-binding Rossmann-fold domains"/>
    <property type="match status" value="1"/>
</dbReference>
<sequence length="322" mass="35813">MKWGIMSTANIAKKALIPAIQRTEGVEAAAIASHSGKEEEAAEQFNIPKTYNTYEALLEDPDIEAVYIPLPNHLHKEWTIKAARAGKHVLCEKPAALTRKDAEEMIECCAANDVHFLEAFMYQFHPQHNKVKQLIEEGQVGEVSLIRASFSFHFDQSNDNIRLDPDKGGGSLWDVGCYGVHSALNIMNEEVLNSTILGQIDPKLGIDTSTAATLLLGNGVLVQIDCGFDAAARNEYQVIGTKGIITVHDAYRPDKQNHQGRITVVNENGEQSFTEFGDQYSLQVEAFMKAVEQDESFEGFHKATLQYLEVMEKLQHELTGHK</sequence>
<proteinExistence type="inferred from homology"/>
<evidence type="ECO:0000313" key="5">
    <source>
        <dbReference type="EMBL" id="MFC7319549.1"/>
    </source>
</evidence>
<evidence type="ECO:0000259" key="4">
    <source>
        <dbReference type="Pfam" id="PF22725"/>
    </source>
</evidence>
<evidence type="ECO:0000256" key="2">
    <source>
        <dbReference type="ARBA" id="ARBA00023002"/>
    </source>
</evidence>
<gene>
    <name evidence="5" type="ORF">ACFQMN_01450</name>
</gene>
<evidence type="ECO:0000259" key="3">
    <source>
        <dbReference type="Pfam" id="PF01408"/>
    </source>
</evidence>
<dbReference type="InterPro" id="IPR055170">
    <property type="entry name" value="GFO_IDH_MocA-like_dom"/>
</dbReference>
<dbReference type="PANTHER" id="PTHR22604:SF105">
    <property type="entry name" value="TRANS-1,2-DIHYDROBENZENE-1,2-DIOL DEHYDROGENASE"/>
    <property type="match status" value="1"/>
</dbReference>
<feature type="domain" description="Gfo/Idh/MocA-like oxidoreductase N-terminal" evidence="3">
    <location>
        <begin position="2"/>
        <end position="116"/>
    </location>
</feature>
<comment type="caution">
    <text evidence="5">The sequence shown here is derived from an EMBL/GenBank/DDBJ whole genome shotgun (WGS) entry which is preliminary data.</text>
</comment>
<dbReference type="Proteomes" id="UP001596494">
    <property type="component" value="Unassembled WGS sequence"/>
</dbReference>
<accession>A0ABW2JZ03</accession>
<dbReference type="SUPFAM" id="SSF55347">
    <property type="entry name" value="Glyceraldehyde-3-phosphate dehydrogenase-like, C-terminal domain"/>
    <property type="match status" value="1"/>
</dbReference>
<protein>
    <submittedName>
        <fullName evidence="5">Gfo/Idh/MocA family protein</fullName>
    </submittedName>
</protein>
<keyword evidence="6" id="KW-1185">Reference proteome</keyword>
<organism evidence="5 6">
    <name type="scientific">Halobacillus campisalis</name>
    <dbReference type="NCBI Taxonomy" id="435909"/>
    <lineage>
        <taxon>Bacteria</taxon>
        <taxon>Bacillati</taxon>
        <taxon>Bacillota</taxon>
        <taxon>Bacilli</taxon>
        <taxon>Bacillales</taxon>
        <taxon>Bacillaceae</taxon>
        <taxon>Halobacillus</taxon>
    </lineage>
</organism>
<dbReference type="InterPro" id="IPR000683">
    <property type="entry name" value="Gfo/Idh/MocA-like_OxRdtase_N"/>
</dbReference>
<comment type="similarity">
    <text evidence="1">Belongs to the Gfo/Idh/MocA family.</text>
</comment>
<dbReference type="InterPro" id="IPR050984">
    <property type="entry name" value="Gfo/Idh/MocA_domain"/>
</dbReference>